<accession>A0A484CZA7</accession>
<proteinExistence type="predicted"/>
<gene>
    <name evidence="2" type="ORF">EPR50_G00112350</name>
</gene>
<feature type="region of interest" description="Disordered" evidence="1">
    <location>
        <begin position="37"/>
        <end position="71"/>
    </location>
</feature>
<keyword evidence="3" id="KW-1185">Reference proteome</keyword>
<reference evidence="2 3" key="1">
    <citation type="submission" date="2019-01" db="EMBL/GenBank/DDBJ databases">
        <title>A chromosome-scale genome assembly of the yellow perch, Perca flavescens.</title>
        <authorList>
            <person name="Feron R."/>
            <person name="Morvezen R."/>
            <person name="Bestin A."/>
            <person name="Haffray P."/>
            <person name="Klopp C."/>
            <person name="Zahm M."/>
            <person name="Cabau C."/>
            <person name="Roques C."/>
            <person name="Donnadieu C."/>
            <person name="Bouchez O."/>
            <person name="Christie M."/>
            <person name="Larson W."/>
            <person name="Guiguen Y."/>
        </authorList>
    </citation>
    <scope>NUCLEOTIDE SEQUENCE [LARGE SCALE GENOMIC DNA]</scope>
    <source>
        <strain evidence="2">YP-PL-M2</strain>
        <tissue evidence="2">Blood</tissue>
    </source>
</reference>
<dbReference type="Proteomes" id="UP000295070">
    <property type="component" value="Chromosome 10"/>
</dbReference>
<feature type="compositionally biased region" description="Polar residues" evidence="1">
    <location>
        <begin position="37"/>
        <end position="59"/>
    </location>
</feature>
<dbReference type="AlphaFoldDB" id="A0A484CZA7"/>
<evidence type="ECO:0000313" key="3">
    <source>
        <dbReference type="Proteomes" id="UP000295070"/>
    </source>
</evidence>
<evidence type="ECO:0000256" key="1">
    <source>
        <dbReference type="SAM" id="MobiDB-lite"/>
    </source>
</evidence>
<dbReference type="EMBL" id="SCKG01000010">
    <property type="protein sequence ID" value="TDH08007.1"/>
    <property type="molecule type" value="Genomic_DNA"/>
</dbReference>
<comment type="caution">
    <text evidence="2">The sequence shown here is derived from an EMBL/GenBank/DDBJ whole genome shotgun (WGS) entry which is preliminary data.</text>
</comment>
<evidence type="ECO:0000313" key="2">
    <source>
        <dbReference type="EMBL" id="TDH08007.1"/>
    </source>
</evidence>
<protein>
    <submittedName>
        <fullName evidence="2">Uncharacterized protein</fullName>
    </submittedName>
</protein>
<sequence length="86" mass="8941">MFVSVAGLCHTPFSSVRWYDPGNAVIAAPSLTSNSITRQLQQGSTAAKRTAPGSLSHSTAELARAQPPRGDPFLSAHVVSSSSFGI</sequence>
<organism evidence="2 3">
    <name type="scientific">Perca flavescens</name>
    <name type="common">American yellow perch</name>
    <name type="synonym">Morone flavescens</name>
    <dbReference type="NCBI Taxonomy" id="8167"/>
    <lineage>
        <taxon>Eukaryota</taxon>
        <taxon>Metazoa</taxon>
        <taxon>Chordata</taxon>
        <taxon>Craniata</taxon>
        <taxon>Vertebrata</taxon>
        <taxon>Euteleostomi</taxon>
        <taxon>Actinopterygii</taxon>
        <taxon>Neopterygii</taxon>
        <taxon>Teleostei</taxon>
        <taxon>Neoteleostei</taxon>
        <taxon>Acanthomorphata</taxon>
        <taxon>Eupercaria</taxon>
        <taxon>Perciformes</taxon>
        <taxon>Percoidei</taxon>
        <taxon>Percidae</taxon>
        <taxon>Percinae</taxon>
        <taxon>Perca</taxon>
    </lineage>
</organism>
<name>A0A484CZA7_PERFV</name>